<name>A0ABD0ZF12_9HEMI</name>
<reference evidence="2 3" key="1">
    <citation type="submission" date="2024-07" db="EMBL/GenBank/DDBJ databases">
        <title>Chromosome-level genome assembly of the water stick insect Ranatra chinensis (Heteroptera: Nepidae).</title>
        <authorList>
            <person name="Liu X."/>
        </authorList>
    </citation>
    <scope>NUCLEOTIDE SEQUENCE [LARGE SCALE GENOMIC DNA]</scope>
    <source>
        <strain evidence="2">Cailab_2021Rc</strain>
        <tissue evidence="2">Muscle</tissue>
    </source>
</reference>
<accession>A0ABD0ZF12</accession>
<dbReference type="EMBL" id="JBFDAA010000003">
    <property type="protein sequence ID" value="KAL1138659.1"/>
    <property type="molecule type" value="Genomic_DNA"/>
</dbReference>
<keyword evidence="3" id="KW-1185">Reference proteome</keyword>
<protein>
    <submittedName>
        <fullName evidence="2">Uncharacterized protein</fullName>
    </submittedName>
</protein>
<proteinExistence type="predicted"/>
<sequence length="133" mass="14743">MWPLGALLALAGALTTASWALLHHHGAEHRWLLLDDPEQHQGPHKRAASDLLQPTAPVAAEMMVRTARGNRPYDVPQIGITYMYASQRRFRNVGKRRRVSHRSGVGTLLLSHTDPRDRLGLATRGPAKYNAVA</sequence>
<evidence type="ECO:0000256" key="1">
    <source>
        <dbReference type="SAM" id="SignalP"/>
    </source>
</evidence>
<feature type="signal peptide" evidence="1">
    <location>
        <begin position="1"/>
        <end position="20"/>
    </location>
</feature>
<keyword evidence="1" id="KW-0732">Signal</keyword>
<gene>
    <name evidence="2" type="ORF">AAG570_008721</name>
</gene>
<dbReference type="Proteomes" id="UP001558652">
    <property type="component" value="Unassembled WGS sequence"/>
</dbReference>
<evidence type="ECO:0000313" key="3">
    <source>
        <dbReference type="Proteomes" id="UP001558652"/>
    </source>
</evidence>
<organism evidence="2 3">
    <name type="scientific">Ranatra chinensis</name>
    <dbReference type="NCBI Taxonomy" id="642074"/>
    <lineage>
        <taxon>Eukaryota</taxon>
        <taxon>Metazoa</taxon>
        <taxon>Ecdysozoa</taxon>
        <taxon>Arthropoda</taxon>
        <taxon>Hexapoda</taxon>
        <taxon>Insecta</taxon>
        <taxon>Pterygota</taxon>
        <taxon>Neoptera</taxon>
        <taxon>Paraneoptera</taxon>
        <taxon>Hemiptera</taxon>
        <taxon>Heteroptera</taxon>
        <taxon>Panheteroptera</taxon>
        <taxon>Nepomorpha</taxon>
        <taxon>Nepidae</taxon>
        <taxon>Ranatrinae</taxon>
        <taxon>Ranatra</taxon>
    </lineage>
</organism>
<evidence type="ECO:0000313" key="2">
    <source>
        <dbReference type="EMBL" id="KAL1138659.1"/>
    </source>
</evidence>
<comment type="caution">
    <text evidence="2">The sequence shown here is derived from an EMBL/GenBank/DDBJ whole genome shotgun (WGS) entry which is preliminary data.</text>
</comment>
<feature type="chain" id="PRO_5044833599" evidence="1">
    <location>
        <begin position="21"/>
        <end position="133"/>
    </location>
</feature>
<dbReference type="AlphaFoldDB" id="A0ABD0ZF12"/>